<dbReference type="InterPro" id="IPR002110">
    <property type="entry name" value="Ankyrin_rpt"/>
</dbReference>
<dbReference type="Gene3D" id="3.40.50.10880">
    <property type="entry name" value="Uncharacterised protein PF01937, DUF89, domain 3"/>
    <property type="match status" value="1"/>
</dbReference>
<dbReference type="PROSITE" id="PS50088">
    <property type="entry name" value="ANK_REPEAT"/>
    <property type="match status" value="2"/>
</dbReference>
<dbReference type="Gene3D" id="1.20.930.60">
    <property type="match status" value="1"/>
</dbReference>
<dbReference type="AlphaFoldDB" id="A0A915NY87"/>
<evidence type="ECO:0000256" key="15">
    <source>
        <dbReference type="ARBA" id="ARBA00048809"/>
    </source>
</evidence>
<evidence type="ECO:0000256" key="3">
    <source>
        <dbReference type="ARBA" id="ARBA00001936"/>
    </source>
</evidence>
<dbReference type="PANTHER" id="PTHR12260:SF6">
    <property type="entry name" value="DAMAGE-CONTROL PHOSPHATASE ARMT1"/>
    <property type="match status" value="1"/>
</dbReference>
<evidence type="ECO:0000256" key="10">
    <source>
        <dbReference type="ARBA" id="ARBA00023211"/>
    </source>
</evidence>
<dbReference type="InterPro" id="IPR039763">
    <property type="entry name" value="ARMT1"/>
</dbReference>
<organism evidence="19 20">
    <name type="scientific">Meloidogyne floridensis</name>
    <dbReference type="NCBI Taxonomy" id="298350"/>
    <lineage>
        <taxon>Eukaryota</taxon>
        <taxon>Metazoa</taxon>
        <taxon>Ecdysozoa</taxon>
        <taxon>Nematoda</taxon>
        <taxon>Chromadorea</taxon>
        <taxon>Rhabditida</taxon>
        <taxon>Tylenchina</taxon>
        <taxon>Tylenchomorpha</taxon>
        <taxon>Tylenchoidea</taxon>
        <taxon>Meloidogynidae</taxon>
        <taxon>Meloidogyninae</taxon>
        <taxon>Meloidogyne</taxon>
    </lineage>
</organism>
<feature type="compositionally biased region" description="Basic and acidic residues" evidence="17">
    <location>
        <begin position="61"/>
        <end position="77"/>
    </location>
</feature>
<accession>A0A915NY87</accession>
<dbReference type="GO" id="GO:0005634">
    <property type="term" value="C:nucleus"/>
    <property type="evidence" value="ECO:0007669"/>
    <property type="project" value="TreeGrafter"/>
</dbReference>
<keyword evidence="16" id="KW-0040">ANK repeat</keyword>
<evidence type="ECO:0000313" key="19">
    <source>
        <dbReference type="Proteomes" id="UP000887560"/>
    </source>
</evidence>
<comment type="function">
    <text evidence="14">Metal-dependent phosphatase that shows phosphatase activity against several substrates, including fructose-1-phosphate and fructose-6-phosphate. Its preference for fructose-1-phosphate, a strong glycating agent that causes DNA damage rather than a canonical yeast metabolite, suggests a damage-control function in hexose phosphate metabolism. Has also been shown to have O-methyltransferase activity that methylates glutamate residues of target proteins to form gamma-glutamyl methyl ester residues. Possibly methylates PCNA, suggesting it is involved in the DNA damage response.</text>
</comment>
<feature type="compositionally biased region" description="Basic and acidic residues" evidence="17">
    <location>
        <begin position="90"/>
        <end position="115"/>
    </location>
</feature>
<dbReference type="GO" id="GO:0046872">
    <property type="term" value="F:metal ion binding"/>
    <property type="evidence" value="ECO:0007669"/>
    <property type="project" value="UniProtKB-KW"/>
</dbReference>
<evidence type="ECO:0000256" key="17">
    <source>
        <dbReference type="SAM" id="MobiDB-lite"/>
    </source>
</evidence>
<dbReference type="GO" id="GO:0016462">
    <property type="term" value="F:pyrophosphatase activity"/>
    <property type="evidence" value="ECO:0007669"/>
    <property type="project" value="UniProtKB-ARBA"/>
</dbReference>
<dbReference type="WBParaSite" id="scf7180000422588.g9250">
    <property type="protein sequence ID" value="scf7180000422588.g9250"/>
    <property type="gene ID" value="scf7180000422588.g9250"/>
</dbReference>
<comment type="catalytic activity">
    <reaction evidence="1">
        <text>L-glutamyl-[protein] + S-adenosyl-L-methionine = [protein]-L-glutamate 5-O-methyl ester + S-adenosyl-L-homocysteine</text>
        <dbReference type="Rhea" id="RHEA:24452"/>
        <dbReference type="Rhea" id="RHEA-COMP:10208"/>
        <dbReference type="Rhea" id="RHEA-COMP:10311"/>
        <dbReference type="ChEBI" id="CHEBI:29973"/>
        <dbReference type="ChEBI" id="CHEBI:57856"/>
        <dbReference type="ChEBI" id="CHEBI:59789"/>
        <dbReference type="ChEBI" id="CHEBI:82795"/>
    </reaction>
</comment>
<evidence type="ECO:0000256" key="1">
    <source>
        <dbReference type="ARBA" id="ARBA00000807"/>
    </source>
</evidence>
<comment type="catalytic activity">
    <reaction evidence="15">
        <text>beta-D-fructose 6-phosphate = dihydroxyacetone + D-glyceraldehyde 3-phosphate</text>
        <dbReference type="Rhea" id="RHEA:28002"/>
        <dbReference type="ChEBI" id="CHEBI:16016"/>
        <dbReference type="ChEBI" id="CHEBI:57634"/>
        <dbReference type="ChEBI" id="CHEBI:59776"/>
    </reaction>
</comment>
<dbReference type="FunFam" id="3.40.50.10880:FF:000005">
    <property type="entry name" value="DUF89-domain-containing protein"/>
    <property type="match status" value="1"/>
</dbReference>
<feature type="region of interest" description="Disordered" evidence="17">
    <location>
        <begin position="1"/>
        <end position="23"/>
    </location>
</feature>
<dbReference type="SUPFAM" id="SSF48403">
    <property type="entry name" value="Ankyrin repeat"/>
    <property type="match status" value="1"/>
</dbReference>
<keyword evidence="10" id="KW-0464">Manganese</keyword>
<keyword evidence="7" id="KW-0533">Nickel</keyword>
<evidence type="ECO:0000256" key="2">
    <source>
        <dbReference type="ARBA" id="ARBA00001326"/>
    </source>
</evidence>
<feature type="region of interest" description="Disordered" evidence="17">
    <location>
        <begin position="49"/>
        <end position="115"/>
    </location>
</feature>
<dbReference type="PROSITE" id="PS50297">
    <property type="entry name" value="ANK_REP_REGION"/>
    <property type="match status" value="2"/>
</dbReference>
<evidence type="ECO:0000256" key="5">
    <source>
        <dbReference type="ARBA" id="ARBA00009519"/>
    </source>
</evidence>
<dbReference type="InterPro" id="IPR036770">
    <property type="entry name" value="Ankyrin_rpt-contain_sf"/>
</dbReference>
<keyword evidence="19" id="KW-1185">Reference proteome</keyword>
<comment type="cofactor">
    <cofactor evidence="4">
        <name>Ni(2+)</name>
        <dbReference type="ChEBI" id="CHEBI:49786"/>
    </cofactor>
</comment>
<evidence type="ECO:0000256" key="8">
    <source>
        <dbReference type="ARBA" id="ARBA00022723"/>
    </source>
</evidence>
<sequence>MSSNRKDPNSSSNKYHRSPASGLSKSIFSAIKGVPVEEVNTKSAVRALANTGVHLSQIDKTSQKDDKKENKEKDKMKTTFKALIGHSSSKSRDGESSQRSTPKRDKNKKLTDSERGRRSFSCEMVVNTPNHCQDEKLVDNCELKQPKISLSICAKALFACANGQLQELRNLIKQNPELINYKYPLCYRYSCLHIAAKSGDKNIVQYLVRNGSDLNSKDEMHCTPLHAAAKAGQIEMVNMLIEMGADKYIRDAHGMLYNTYLDKHFKQYKNDPMKYSKTVKHSNCPNDSISQSSNRSQISINSRHNYTFQSFRKPIGRAKMGIVENLPLQITAGAKRPSFAFLSVSERWPKIIVGIVDRLHRYYNKAIEEGGQEKGDDVKSVISKLSEMRYRMMTDKPLEKFVDGMSVDIKYWNDGIDELTKEKGKEINWYGGPWLFVECYMYSKIQEFFVQTKNLKFYDPFREEKEKSYKNSFKYLLAVGTEMADLLDKKHLTTNDLRESLLKFLQISLWGNKCDLSLSGGDPHLMSEKIFHDLDDLKPNILVDDLELAVTEFLSQNKQIDVVLDNAGPELFTDLCLADFLISNNLADKIILHGKTIPWFVSDTTKHDLEWLLEQLSAESEPVLARFGKHWKNYLTKGIIEYKTHPFWTYGHAYCRMKEIAPNLYEQLGLSSMLIFKGDLNYRKLVGDREWPLETPFKTALCGFEPAPLLALRTLKAETVAGLTSKAVQLIESKFERSNLTWMTSSEYAVVQLFVPAKK</sequence>
<comment type="catalytic activity">
    <reaction evidence="2">
        <text>beta-D-fructose 1-phosphate + H2O = D-fructose + phosphate</text>
        <dbReference type="Rhea" id="RHEA:35603"/>
        <dbReference type="ChEBI" id="CHEBI:15377"/>
        <dbReference type="ChEBI" id="CHEBI:37721"/>
        <dbReference type="ChEBI" id="CHEBI:43474"/>
        <dbReference type="ChEBI" id="CHEBI:138881"/>
    </reaction>
</comment>
<evidence type="ECO:0000256" key="7">
    <source>
        <dbReference type="ARBA" id="ARBA00022596"/>
    </source>
</evidence>
<evidence type="ECO:0000256" key="11">
    <source>
        <dbReference type="ARBA" id="ARBA00030066"/>
    </source>
</evidence>
<name>A0A915NY87_9BILA</name>
<evidence type="ECO:0000259" key="18">
    <source>
        <dbReference type="Pfam" id="PF01937"/>
    </source>
</evidence>
<dbReference type="SUPFAM" id="SSF111321">
    <property type="entry name" value="AF1104-like"/>
    <property type="match status" value="1"/>
</dbReference>
<evidence type="ECO:0000256" key="13">
    <source>
        <dbReference type="ARBA" id="ARBA00032801"/>
    </source>
</evidence>
<dbReference type="InterPro" id="IPR002791">
    <property type="entry name" value="ARMT1-like_metal-bd"/>
</dbReference>
<proteinExistence type="inferred from homology"/>
<dbReference type="GO" id="GO:0006974">
    <property type="term" value="P:DNA damage response"/>
    <property type="evidence" value="ECO:0007669"/>
    <property type="project" value="TreeGrafter"/>
</dbReference>
<comment type="similarity">
    <text evidence="5">Belongs to the damage-control phosphatase family. Sugar phosphate phosphatase III subfamily.</text>
</comment>
<dbReference type="Proteomes" id="UP000887560">
    <property type="component" value="Unplaced"/>
</dbReference>
<dbReference type="GO" id="GO:0030643">
    <property type="term" value="P:intracellular phosphate ion homeostasis"/>
    <property type="evidence" value="ECO:0007669"/>
    <property type="project" value="UniProtKB-ARBA"/>
</dbReference>
<comment type="cofactor">
    <cofactor evidence="3">
        <name>Mn(2+)</name>
        <dbReference type="ChEBI" id="CHEBI:29035"/>
    </cofactor>
</comment>
<dbReference type="Pfam" id="PF01937">
    <property type="entry name" value="ARMT1-like_dom"/>
    <property type="match status" value="1"/>
</dbReference>
<evidence type="ECO:0000256" key="9">
    <source>
        <dbReference type="ARBA" id="ARBA00022801"/>
    </source>
</evidence>
<reference evidence="20" key="1">
    <citation type="submission" date="2022-11" db="UniProtKB">
        <authorList>
            <consortium name="WormBaseParasite"/>
        </authorList>
    </citation>
    <scope>IDENTIFICATION</scope>
</reference>
<protein>
    <recommendedName>
        <fullName evidence="6">Damage-control phosphatase ARMT1</fullName>
    </recommendedName>
    <alternativeName>
        <fullName evidence="13">Acidic residue methyltransferase 1</fullName>
    </alternativeName>
    <alternativeName>
        <fullName evidence="11">Protein-glutamate O-methyltransferase</fullName>
    </alternativeName>
    <alternativeName>
        <fullName evidence="12">Sugar phosphate phosphatase ARMT1</fullName>
    </alternativeName>
</protein>
<dbReference type="GO" id="GO:0016791">
    <property type="term" value="F:phosphatase activity"/>
    <property type="evidence" value="ECO:0007669"/>
    <property type="project" value="TreeGrafter"/>
</dbReference>
<feature type="domain" description="Damage-control phosphatase ARMT1-like metal-binding" evidence="18">
    <location>
        <begin position="344"/>
        <end position="725"/>
    </location>
</feature>
<keyword evidence="8" id="KW-0479">Metal-binding</keyword>
<dbReference type="SMART" id="SM00248">
    <property type="entry name" value="ANK"/>
    <property type="match status" value="2"/>
</dbReference>
<evidence type="ECO:0000256" key="6">
    <source>
        <dbReference type="ARBA" id="ARBA00017414"/>
    </source>
</evidence>
<evidence type="ECO:0000256" key="14">
    <source>
        <dbReference type="ARBA" id="ARBA00045980"/>
    </source>
</evidence>
<evidence type="ECO:0000313" key="20">
    <source>
        <dbReference type="WBParaSite" id="scf7180000422588.g9250"/>
    </source>
</evidence>
<feature type="repeat" description="ANK" evidence="16">
    <location>
        <begin position="187"/>
        <end position="219"/>
    </location>
</feature>
<keyword evidence="9" id="KW-0378">Hydrolase</keyword>
<evidence type="ECO:0000256" key="12">
    <source>
        <dbReference type="ARBA" id="ARBA00030842"/>
    </source>
</evidence>
<evidence type="ECO:0000256" key="4">
    <source>
        <dbReference type="ARBA" id="ARBA00001967"/>
    </source>
</evidence>
<dbReference type="Pfam" id="PF12796">
    <property type="entry name" value="Ank_2"/>
    <property type="match status" value="1"/>
</dbReference>
<dbReference type="Gene3D" id="1.25.40.20">
    <property type="entry name" value="Ankyrin repeat-containing domain"/>
    <property type="match status" value="1"/>
</dbReference>
<dbReference type="PANTHER" id="PTHR12260">
    <property type="entry name" value="DAMAGE-CONTROL PHOSPHATASE ARMT1"/>
    <property type="match status" value="1"/>
</dbReference>
<evidence type="ECO:0000256" key="16">
    <source>
        <dbReference type="PROSITE-ProRule" id="PRU00023"/>
    </source>
</evidence>
<feature type="repeat" description="ANK" evidence="16">
    <location>
        <begin position="220"/>
        <end position="252"/>
    </location>
</feature>
<dbReference type="InterPro" id="IPR036075">
    <property type="entry name" value="ARMT-1-like_metal-bd_sf"/>
</dbReference>